<dbReference type="PROSITE" id="PS50940">
    <property type="entry name" value="CHIT_BIND_II"/>
    <property type="match status" value="1"/>
</dbReference>
<evidence type="ECO:0000313" key="4">
    <source>
        <dbReference type="EMBL" id="CAG7732873.1"/>
    </source>
</evidence>
<feature type="compositionally biased region" description="Acidic residues" evidence="1">
    <location>
        <begin position="205"/>
        <end position="219"/>
    </location>
</feature>
<dbReference type="OrthoDB" id="6428908at2759"/>
<dbReference type="SMART" id="SM00494">
    <property type="entry name" value="ChtBD2"/>
    <property type="match status" value="1"/>
</dbReference>
<feature type="compositionally biased region" description="Low complexity" evidence="1">
    <location>
        <begin position="392"/>
        <end position="411"/>
    </location>
</feature>
<dbReference type="EMBL" id="CAJVCH010239282">
    <property type="protein sequence ID" value="CAG7732873.1"/>
    <property type="molecule type" value="Genomic_DNA"/>
</dbReference>
<feature type="region of interest" description="Disordered" evidence="1">
    <location>
        <begin position="361"/>
        <end position="411"/>
    </location>
</feature>
<name>A0A8J2NZS4_9HEXA</name>
<proteinExistence type="predicted"/>
<feature type="compositionally biased region" description="Acidic residues" evidence="1">
    <location>
        <begin position="148"/>
        <end position="164"/>
    </location>
</feature>
<dbReference type="AlphaFoldDB" id="A0A8J2NZS4"/>
<feature type="chain" id="PRO_5035307071" description="Chitin-binding type-2 domain-containing protein" evidence="2">
    <location>
        <begin position="20"/>
        <end position="550"/>
    </location>
</feature>
<keyword evidence="2" id="KW-0732">Signal</keyword>
<gene>
    <name evidence="4" type="ORF">AFUS01_LOCUS21354</name>
</gene>
<organism evidence="4 5">
    <name type="scientific">Allacma fusca</name>
    <dbReference type="NCBI Taxonomy" id="39272"/>
    <lineage>
        <taxon>Eukaryota</taxon>
        <taxon>Metazoa</taxon>
        <taxon>Ecdysozoa</taxon>
        <taxon>Arthropoda</taxon>
        <taxon>Hexapoda</taxon>
        <taxon>Collembola</taxon>
        <taxon>Symphypleona</taxon>
        <taxon>Sminthuridae</taxon>
        <taxon>Allacma</taxon>
    </lineage>
</organism>
<sequence>MGIAKILTFVTGLVAVIWSTTIQSASLQADGRPKSSLILNESFIQSKILQRYHLGRGGKDPRVLLKLPEHSGIHGTASTLQPVSPLTSKTTESTKAVYNEFRFSPIPSSKQPFRGEKLIFESGNNNRYVGSPSSTESTLQASSSQSSEETESQEEDYSASELSEEELKAQQTEYNINPWLDGGRKNALNSLLTNYYSNDKTQPESSEEQDNTSDTDEDPFVSTTKPSLVPQQNQVLVNNNNNRRIDTDETPQFNGLYINLGFPHRFQASQEVEKSPDDEDNNNNRYFIKTIPKDSISVSVSPIVDYTSTTPFTIIRGPPGDSSTEIQNNLTQQGNLSGTSFYSSSSDEVLNRFLSRPSTATSSDFATATEKSDEDFAGHGHVSPHVSSLEISGGTTTPSPSSSTNTANADATSIPGVPGVDYPILSEIPFTGFDCQLQRYKGFFADVDTKCQAWHYCDFTDGHSTFLCPNGTLFSQVLLTCDWWFKVDCSQAQQLYVLNERLYRYIKPPKPSFPEDFHGPQVDLWLVQQLQLGLLPKMRKKITDKVVINN</sequence>
<keyword evidence="5" id="KW-1185">Reference proteome</keyword>
<reference evidence="4" key="1">
    <citation type="submission" date="2021-06" db="EMBL/GenBank/DDBJ databases">
        <authorList>
            <person name="Hodson N. C."/>
            <person name="Mongue J. A."/>
            <person name="Jaron S. K."/>
        </authorList>
    </citation>
    <scope>NUCLEOTIDE SEQUENCE</scope>
</reference>
<feature type="region of interest" description="Disordered" evidence="1">
    <location>
        <begin position="196"/>
        <end position="232"/>
    </location>
</feature>
<dbReference type="Proteomes" id="UP000708208">
    <property type="component" value="Unassembled WGS sequence"/>
</dbReference>
<dbReference type="GO" id="GO:0008061">
    <property type="term" value="F:chitin binding"/>
    <property type="evidence" value="ECO:0007669"/>
    <property type="project" value="InterPro"/>
</dbReference>
<evidence type="ECO:0000256" key="2">
    <source>
        <dbReference type="SAM" id="SignalP"/>
    </source>
</evidence>
<feature type="domain" description="Chitin-binding type-2" evidence="3">
    <location>
        <begin position="432"/>
        <end position="491"/>
    </location>
</feature>
<dbReference type="InterPro" id="IPR002557">
    <property type="entry name" value="Chitin-bd_dom"/>
</dbReference>
<accession>A0A8J2NZS4</accession>
<evidence type="ECO:0000256" key="1">
    <source>
        <dbReference type="SAM" id="MobiDB-lite"/>
    </source>
</evidence>
<evidence type="ECO:0000313" key="5">
    <source>
        <dbReference type="Proteomes" id="UP000708208"/>
    </source>
</evidence>
<dbReference type="Pfam" id="PF01607">
    <property type="entry name" value="CBM_14"/>
    <property type="match status" value="1"/>
</dbReference>
<feature type="compositionally biased region" description="Low complexity" evidence="1">
    <location>
        <begin position="131"/>
        <end position="147"/>
    </location>
</feature>
<feature type="signal peptide" evidence="2">
    <location>
        <begin position="1"/>
        <end position="19"/>
    </location>
</feature>
<evidence type="ECO:0000259" key="3">
    <source>
        <dbReference type="PROSITE" id="PS50940"/>
    </source>
</evidence>
<protein>
    <recommendedName>
        <fullName evidence="3">Chitin-binding type-2 domain-containing protein</fullName>
    </recommendedName>
</protein>
<dbReference type="PANTHER" id="PTHR22933">
    <property type="entry name" value="FI18007P1-RELATED"/>
    <property type="match status" value="1"/>
</dbReference>
<feature type="region of interest" description="Disordered" evidence="1">
    <location>
        <begin position="124"/>
        <end position="167"/>
    </location>
</feature>
<dbReference type="GO" id="GO:0005576">
    <property type="term" value="C:extracellular region"/>
    <property type="evidence" value="ECO:0007669"/>
    <property type="project" value="InterPro"/>
</dbReference>
<dbReference type="PANTHER" id="PTHR22933:SF18">
    <property type="match status" value="1"/>
</dbReference>
<dbReference type="InterPro" id="IPR052976">
    <property type="entry name" value="Scoloptoxin-like"/>
</dbReference>
<comment type="caution">
    <text evidence="4">The sequence shown here is derived from an EMBL/GenBank/DDBJ whole genome shotgun (WGS) entry which is preliminary data.</text>
</comment>